<reference evidence="2" key="1">
    <citation type="submission" date="2021-06" db="EMBL/GenBank/DDBJ databases">
        <title>Comparative genomics, transcriptomics and evolutionary studies reveal genomic signatures of adaptation to plant cell wall in hemibiotrophic fungi.</title>
        <authorList>
            <consortium name="DOE Joint Genome Institute"/>
            <person name="Baroncelli R."/>
            <person name="Diaz J.F."/>
            <person name="Benocci T."/>
            <person name="Peng M."/>
            <person name="Battaglia E."/>
            <person name="Haridas S."/>
            <person name="Andreopoulos W."/>
            <person name="Labutti K."/>
            <person name="Pangilinan J."/>
            <person name="Floch G.L."/>
            <person name="Makela M.R."/>
            <person name="Henrissat B."/>
            <person name="Grigoriev I.V."/>
            <person name="Crouch J.A."/>
            <person name="De Vries R.P."/>
            <person name="Sukno S.A."/>
            <person name="Thon M.R."/>
        </authorList>
    </citation>
    <scope>NUCLEOTIDE SEQUENCE</scope>
    <source>
        <strain evidence="2">CBS 125086</strain>
    </source>
</reference>
<protein>
    <submittedName>
        <fullName evidence="2">Uncharacterized protein</fullName>
    </submittedName>
</protein>
<evidence type="ECO:0000256" key="1">
    <source>
        <dbReference type="SAM" id="MobiDB-lite"/>
    </source>
</evidence>
<feature type="region of interest" description="Disordered" evidence="1">
    <location>
        <begin position="127"/>
        <end position="155"/>
    </location>
</feature>
<organism evidence="2 3">
    <name type="scientific">Colletotrichum navitas</name>
    <dbReference type="NCBI Taxonomy" id="681940"/>
    <lineage>
        <taxon>Eukaryota</taxon>
        <taxon>Fungi</taxon>
        <taxon>Dikarya</taxon>
        <taxon>Ascomycota</taxon>
        <taxon>Pezizomycotina</taxon>
        <taxon>Sordariomycetes</taxon>
        <taxon>Hypocreomycetidae</taxon>
        <taxon>Glomerellales</taxon>
        <taxon>Glomerellaceae</taxon>
        <taxon>Colletotrichum</taxon>
        <taxon>Colletotrichum graminicola species complex</taxon>
    </lineage>
</organism>
<comment type="caution">
    <text evidence="2">The sequence shown here is derived from an EMBL/GenBank/DDBJ whole genome shotgun (WGS) entry which is preliminary data.</text>
</comment>
<dbReference type="RefSeq" id="XP_060417639.1">
    <property type="nucleotide sequence ID" value="XM_060552371.1"/>
</dbReference>
<keyword evidence="3" id="KW-1185">Reference proteome</keyword>
<evidence type="ECO:0000313" key="3">
    <source>
        <dbReference type="Proteomes" id="UP001230504"/>
    </source>
</evidence>
<gene>
    <name evidence="2" type="ORF">LY79DRAFT_31572</name>
</gene>
<dbReference type="Proteomes" id="UP001230504">
    <property type="component" value="Unassembled WGS sequence"/>
</dbReference>
<dbReference type="GeneID" id="85436611"/>
<proteinExistence type="predicted"/>
<accession>A0AAD8Q7W4</accession>
<sequence length="199" mass="21821">MDKTSANATCSCLCTSAPCPLSDGQAGSRNFPSPRAARHRTIWGRRLGIDPPWDLCTAYSVQRTAYGVQPTGPPWGGLPNWKVKQIGTDWEGPSLVLAHPRLLHGGWNLPVRHREPPMLCTKSRVRVHNSPASGRSPPDHLPRITDLPCRGTTSPPAYPRRRLVINRLYPFFSVPDDVDRAGRGAIAARLAAPTMGQHD</sequence>
<name>A0AAD8Q7W4_9PEZI</name>
<dbReference type="EMBL" id="JAHLJV010000010">
    <property type="protein sequence ID" value="KAK1596802.1"/>
    <property type="molecule type" value="Genomic_DNA"/>
</dbReference>
<evidence type="ECO:0000313" key="2">
    <source>
        <dbReference type="EMBL" id="KAK1596802.1"/>
    </source>
</evidence>
<dbReference type="AlphaFoldDB" id="A0AAD8Q7W4"/>